<accession>A0A0K0ETB1</accession>
<sequence length="511" mass="59545">MDHLFYSNKKNRRTSVSSLTNLVKNFIDKKKETFSSNNKRKPNNMFNLDIKTIGNRYIPLRKSEEELESSWLNNGFDSVIFNNNNFQNNNNRKKEKKNKIINLNGKEILNLILRNEILNENIGSLTKYTDYSITHNSTLFLNPKPQTFLTYCKGISINNIINNRIKNNLATLFYPFSEATNNLLSMKMKYSLKVIDRPTRIIQTKLYSNNYNYNPLDWSSNDILAFITEGSVYFKNYDRASYFKYSTENDYSLVKFNLSGNKLFLGSRYGSNSIVNIMEGIIRFDKICCNVNVTDAEWLDDNILIISATTGYIFFYDTRDFNQLIATLYNCKCSIRKIKLNLRKNYLATACTCNIVNVWCMNERTIFEKFKKHNDTINSLEWSNYSNSILVSGGDCQRLYIRNVNIPENIKYIDTGHSIKNIHWIKDTTNIITTHNLPTSNAVIWNSLKSNPIAIISNNQEPTTYSIVSPNKNILGTASSNGRIFFWDLAEHFQMERDLKRSKLNPYYFVR</sequence>
<dbReference type="GO" id="GO:0005680">
    <property type="term" value="C:anaphase-promoting complex"/>
    <property type="evidence" value="ECO:0007669"/>
    <property type="project" value="TreeGrafter"/>
</dbReference>
<dbReference type="InterPro" id="IPR033010">
    <property type="entry name" value="Cdc20/Fizzy"/>
</dbReference>
<dbReference type="GO" id="GO:0010997">
    <property type="term" value="F:anaphase-promoting complex binding"/>
    <property type="evidence" value="ECO:0007669"/>
    <property type="project" value="InterPro"/>
</dbReference>
<reference evidence="5" key="1">
    <citation type="submission" date="2015-08" db="UniProtKB">
        <authorList>
            <consortium name="WormBaseParasite"/>
        </authorList>
    </citation>
    <scope>IDENTIFICATION</scope>
</reference>
<keyword evidence="3" id="KW-0131">Cell cycle</keyword>
<evidence type="ECO:0000256" key="1">
    <source>
        <dbReference type="ARBA" id="ARBA00022574"/>
    </source>
</evidence>
<proteinExistence type="predicted"/>
<dbReference type="STRING" id="6248.A0A0K0ETB1"/>
<dbReference type="InterPro" id="IPR015943">
    <property type="entry name" value="WD40/YVTN_repeat-like_dom_sf"/>
</dbReference>
<dbReference type="Gene3D" id="2.130.10.10">
    <property type="entry name" value="YVTN repeat-like/Quinoprotein amine dehydrogenase"/>
    <property type="match status" value="1"/>
</dbReference>
<keyword evidence="4" id="KW-1185">Reference proteome</keyword>
<dbReference type="InterPro" id="IPR036322">
    <property type="entry name" value="WD40_repeat_dom_sf"/>
</dbReference>
<evidence type="ECO:0000256" key="3">
    <source>
        <dbReference type="ARBA" id="ARBA00023306"/>
    </source>
</evidence>
<dbReference type="Proteomes" id="UP000035681">
    <property type="component" value="Unplaced"/>
</dbReference>
<dbReference type="GO" id="GO:0031145">
    <property type="term" value="P:anaphase-promoting complex-dependent catabolic process"/>
    <property type="evidence" value="ECO:0007669"/>
    <property type="project" value="TreeGrafter"/>
</dbReference>
<protein>
    <submittedName>
        <fullName evidence="5">WD_REPEATS_REGION domain-containing protein</fullName>
    </submittedName>
</protein>
<evidence type="ECO:0000313" key="5">
    <source>
        <dbReference type="WBParaSite" id="SSTP_0001268900.1"/>
    </source>
</evidence>
<dbReference type="Pfam" id="PF00400">
    <property type="entry name" value="WD40"/>
    <property type="match status" value="1"/>
</dbReference>
<dbReference type="SMART" id="SM00320">
    <property type="entry name" value="WD40"/>
    <property type="match status" value="4"/>
</dbReference>
<keyword evidence="1" id="KW-0853">WD repeat</keyword>
<evidence type="ECO:0000313" key="4">
    <source>
        <dbReference type="Proteomes" id="UP000035681"/>
    </source>
</evidence>
<dbReference type="PANTHER" id="PTHR19918">
    <property type="entry name" value="CELL DIVISION CYCLE 20 CDC20 FIZZY -RELATED"/>
    <property type="match status" value="1"/>
</dbReference>
<organism evidence="5">
    <name type="scientific">Strongyloides stercoralis</name>
    <name type="common">Threadworm</name>
    <dbReference type="NCBI Taxonomy" id="6248"/>
    <lineage>
        <taxon>Eukaryota</taxon>
        <taxon>Metazoa</taxon>
        <taxon>Ecdysozoa</taxon>
        <taxon>Nematoda</taxon>
        <taxon>Chromadorea</taxon>
        <taxon>Rhabditida</taxon>
        <taxon>Tylenchina</taxon>
        <taxon>Panagrolaimomorpha</taxon>
        <taxon>Strongyloidoidea</taxon>
        <taxon>Strongyloididae</taxon>
        <taxon>Strongyloides</taxon>
    </lineage>
</organism>
<dbReference type="InterPro" id="IPR001680">
    <property type="entry name" value="WD40_rpt"/>
</dbReference>
<dbReference type="PANTHER" id="PTHR19918:SF1">
    <property type="entry name" value="FIZZY-RELATED PROTEIN HOMOLOG"/>
    <property type="match status" value="1"/>
</dbReference>
<dbReference type="AlphaFoldDB" id="A0A0K0ETB1"/>
<dbReference type="WBParaSite" id="SSTP_0001268900.1">
    <property type="protein sequence ID" value="SSTP_0001268900.1"/>
    <property type="gene ID" value="SSTP_0001268900"/>
</dbReference>
<dbReference type="GO" id="GO:1905786">
    <property type="term" value="P:positive regulation of anaphase-promoting complex-dependent catabolic process"/>
    <property type="evidence" value="ECO:0007669"/>
    <property type="project" value="TreeGrafter"/>
</dbReference>
<dbReference type="SUPFAM" id="SSF50978">
    <property type="entry name" value="WD40 repeat-like"/>
    <property type="match status" value="1"/>
</dbReference>
<evidence type="ECO:0000256" key="2">
    <source>
        <dbReference type="ARBA" id="ARBA00022737"/>
    </source>
</evidence>
<name>A0A0K0ETB1_STRER</name>
<dbReference type="GO" id="GO:1990757">
    <property type="term" value="F:ubiquitin ligase activator activity"/>
    <property type="evidence" value="ECO:0007669"/>
    <property type="project" value="TreeGrafter"/>
</dbReference>
<keyword evidence="2" id="KW-0677">Repeat</keyword>
<dbReference type="WBParaSite" id="TCONS_00002104.p1">
    <property type="protein sequence ID" value="TCONS_00002104.p1"/>
    <property type="gene ID" value="XLOC_002002"/>
</dbReference>